<dbReference type="EC" id="1.3.5.2" evidence="11"/>
<feature type="binding site" evidence="11">
    <location>
        <position position="274"/>
    </location>
    <ligand>
        <name>FMN</name>
        <dbReference type="ChEBI" id="CHEBI:58210"/>
    </ligand>
</feature>
<dbReference type="OrthoDB" id="9802377at2"/>
<dbReference type="SUPFAM" id="SSF51395">
    <property type="entry name" value="FMN-linked oxidoreductases"/>
    <property type="match status" value="1"/>
</dbReference>
<dbReference type="GO" id="GO:0005737">
    <property type="term" value="C:cytoplasm"/>
    <property type="evidence" value="ECO:0007669"/>
    <property type="project" value="InterPro"/>
</dbReference>
<sequence>MPSWLPSWYRLAWPVISRLDPEKAHGLALSVLKSGVLNGDTRRDPPILASTVWGRSFPNPVGLAAGFDKDGVAVGPLFGLGFGFVEVGTVTPRPQPGNPAPRLFRLAEDKALINRMGFNNQGIERLRARLSQPRRPGMVGVNLGKNKDTEDAAADYERGMACLAPVAGYVVINVSSPNTPGLRALQGREPLQALVGRARRALDLACPDPAKRPPLLLKIAPDLTDDDLADIAAVARGDGTEPAPLDGLICTNTTLARPEFLKSPLKGEAGGLSGAPLQRSALDVLRRVYSLTEGRVPLIGVGGITTGADAYARLRAGASLVQVYSALIYEGPGLVRRIKEDLIDCLKKDGFTSVAEAVGADHR</sequence>
<keyword evidence="6 11" id="KW-0288">FMN</keyword>
<dbReference type="STRING" id="1150469.RSPPHO_01548"/>
<accession>H6SJK9</accession>
<dbReference type="InterPro" id="IPR005720">
    <property type="entry name" value="Dihydroorotate_DH_cat"/>
</dbReference>
<dbReference type="Gene3D" id="3.20.20.70">
    <property type="entry name" value="Aldolase class I"/>
    <property type="match status" value="1"/>
</dbReference>
<dbReference type="NCBIfam" id="TIGR01036">
    <property type="entry name" value="pyrD_sub2"/>
    <property type="match status" value="1"/>
</dbReference>
<gene>
    <name evidence="11 13" type="primary">pyrD</name>
    <name evidence="13" type="ORF">RSPPHO_01548</name>
</gene>
<keyword evidence="9 11" id="KW-0472">Membrane</keyword>
<keyword evidence="5 11" id="KW-0285">Flavoprotein</keyword>
<feature type="binding site" evidence="11">
    <location>
        <position position="69"/>
    </location>
    <ligand>
        <name>substrate</name>
    </ligand>
</feature>
<feature type="binding site" evidence="11">
    <location>
        <begin position="324"/>
        <end position="325"/>
    </location>
    <ligand>
        <name>FMN</name>
        <dbReference type="ChEBI" id="CHEBI:58210"/>
    </ligand>
</feature>
<dbReference type="KEGG" id="rpm:RSPPHO_01548"/>
<dbReference type="Pfam" id="PF01180">
    <property type="entry name" value="DHO_dh"/>
    <property type="match status" value="1"/>
</dbReference>
<dbReference type="GO" id="GO:0006207">
    <property type="term" value="P:'de novo' pyrimidine nucleobase biosynthetic process"/>
    <property type="evidence" value="ECO:0007669"/>
    <property type="project" value="UniProtKB-UniRule"/>
</dbReference>
<evidence type="ECO:0000256" key="11">
    <source>
        <dbReference type="HAMAP-Rule" id="MF_00225"/>
    </source>
</evidence>
<evidence type="ECO:0000256" key="6">
    <source>
        <dbReference type="ARBA" id="ARBA00022643"/>
    </source>
</evidence>
<keyword evidence="14" id="KW-1185">Reference proteome</keyword>
<dbReference type="GO" id="GO:0005886">
    <property type="term" value="C:plasma membrane"/>
    <property type="evidence" value="ECO:0007669"/>
    <property type="project" value="UniProtKB-SubCell"/>
</dbReference>
<keyword evidence="8 11" id="KW-0560">Oxidoreductase</keyword>
<evidence type="ECO:0000313" key="13">
    <source>
        <dbReference type="EMBL" id="CCG08174.1"/>
    </source>
</evidence>
<feature type="binding site" evidence="11">
    <location>
        <begin position="114"/>
        <end position="118"/>
    </location>
    <ligand>
        <name>substrate</name>
    </ligand>
</feature>
<comment type="catalytic activity">
    <reaction evidence="10 11">
        <text>(S)-dihydroorotate + a quinone = orotate + a quinol</text>
        <dbReference type="Rhea" id="RHEA:30187"/>
        <dbReference type="ChEBI" id="CHEBI:24646"/>
        <dbReference type="ChEBI" id="CHEBI:30839"/>
        <dbReference type="ChEBI" id="CHEBI:30864"/>
        <dbReference type="ChEBI" id="CHEBI:132124"/>
        <dbReference type="EC" id="1.3.5.2"/>
    </reaction>
</comment>
<comment type="cofactor">
    <cofactor evidence="11">
        <name>FMN</name>
        <dbReference type="ChEBI" id="CHEBI:58210"/>
    </cofactor>
    <text evidence="11">Binds 1 FMN per subunit.</text>
</comment>
<dbReference type="RefSeq" id="WP_014414813.1">
    <property type="nucleotide sequence ID" value="NC_017059.1"/>
</dbReference>
<evidence type="ECO:0000256" key="7">
    <source>
        <dbReference type="ARBA" id="ARBA00022975"/>
    </source>
</evidence>
<protein>
    <recommendedName>
        <fullName evidence="11">Dihydroorotate dehydrogenase (quinone)</fullName>
        <ecNumber evidence="11">1.3.5.2</ecNumber>
    </recommendedName>
    <alternativeName>
        <fullName evidence="11">DHOdehase</fullName>
        <shortName evidence="11">DHOD</shortName>
        <shortName evidence="11">DHODase</shortName>
    </alternativeName>
    <alternativeName>
        <fullName evidence="11">Dihydroorotate oxidase</fullName>
    </alternativeName>
</protein>
<dbReference type="InterPro" id="IPR001295">
    <property type="entry name" value="Dihydroorotate_DH_CS"/>
</dbReference>
<evidence type="ECO:0000256" key="4">
    <source>
        <dbReference type="ARBA" id="ARBA00005359"/>
    </source>
</evidence>
<comment type="subunit">
    <text evidence="11">Monomer.</text>
</comment>
<proteinExistence type="inferred from homology"/>
<comment type="subcellular location">
    <subcellularLocation>
        <location evidence="11">Cell membrane</location>
        <topology evidence="11">Peripheral membrane protein</topology>
    </subcellularLocation>
    <subcellularLocation>
        <location evidence="2">Membrane</location>
    </subcellularLocation>
</comment>
<feature type="binding site" evidence="11">
    <location>
        <position position="173"/>
    </location>
    <ligand>
        <name>FMN</name>
        <dbReference type="ChEBI" id="CHEBI:58210"/>
    </ligand>
</feature>
<dbReference type="PROSITE" id="PS00911">
    <property type="entry name" value="DHODEHASE_1"/>
    <property type="match status" value="1"/>
</dbReference>
<feature type="domain" description="Dihydroorotate dehydrogenase catalytic" evidence="12">
    <location>
        <begin position="48"/>
        <end position="346"/>
    </location>
</feature>
<dbReference type="GO" id="GO:0106430">
    <property type="term" value="F:dihydroorotate dehydrogenase (quinone) activity"/>
    <property type="evidence" value="ECO:0007669"/>
    <property type="project" value="UniProtKB-EC"/>
</dbReference>
<feature type="binding site" evidence="11">
    <location>
        <position position="303"/>
    </location>
    <ligand>
        <name>FMN</name>
        <dbReference type="ChEBI" id="CHEBI:58210"/>
    </ligand>
</feature>
<dbReference type="CDD" id="cd04738">
    <property type="entry name" value="DHOD_2_like"/>
    <property type="match status" value="1"/>
</dbReference>
<dbReference type="EMBL" id="HE663493">
    <property type="protein sequence ID" value="CCG08174.1"/>
    <property type="molecule type" value="Genomic_DNA"/>
</dbReference>
<evidence type="ECO:0000256" key="3">
    <source>
        <dbReference type="ARBA" id="ARBA00005161"/>
    </source>
</evidence>
<dbReference type="InterPro" id="IPR050074">
    <property type="entry name" value="DHO_dehydrogenase"/>
</dbReference>
<dbReference type="Proteomes" id="UP000033220">
    <property type="component" value="Chromosome DSM 122"/>
</dbReference>
<dbReference type="PATRIC" id="fig|1150469.3.peg.1746"/>
<feature type="binding site" evidence="11">
    <location>
        <begin position="252"/>
        <end position="253"/>
    </location>
    <ligand>
        <name>substrate</name>
    </ligand>
</feature>
<evidence type="ECO:0000256" key="5">
    <source>
        <dbReference type="ARBA" id="ARBA00022630"/>
    </source>
</evidence>
<feature type="binding site" evidence="11">
    <location>
        <position position="218"/>
    </location>
    <ligand>
        <name>FMN</name>
        <dbReference type="ChEBI" id="CHEBI:58210"/>
    </ligand>
</feature>
<dbReference type="GO" id="GO:0044205">
    <property type="term" value="P:'de novo' UMP biosynthetic process"/>
    <property type="evidence" value="ECO:0007669"/>
    <property type="project" value="UniProtKB-UniRule"/>
</dbReference>
<dbReference type="UniPathway" id="UPA00070">
    <property type="reaction ID" value="UER00946"/>
</dbReference>
<evidence type="ECO:0000256" key="9">
    <source>
        <dbReference type="ARBA" id="ARBA00023136"/>
    </source>
</evidence>
<name>H6SJK9_PARPM</name>
<feature type="binding site" evidence="11">
    <location>
        <position position="251"/>
    </location>
    <ligand>
        <name>FMN</name>
        <dbReference type="ChEBI" id="CHEBI:58210"/>
    </ligand>
</feature>
<dbReference type="HAMAP" id="MF_00225">
    <property type="entry name" value="DHO_dh_type2"/>
    <property type="match status" value="1"/>
</dbReference>
<comment type="pathway">
    <text evidence="3 11">Pyrimidine metabolism; UMP biosynthesis via de novo pathway; orotate from (S)-dihydroorotate (quinone route): step 1/1.</text>
</comment>
<reference evidence="13 14" key="1">
    <citation type="submission" date="2012-02" db="EMBL/GenBank/DDBJ databases">
        <title>Shotgun genome sequence of Phaeospirillum photometricum DSM 122.</title>
        <authorList>
            <person name="Duquesne K."/>
            <person name="Sturgis J."/>
        </authorList>
    </citation>
    <scope>NUCLEOTIDE SEQUENCE [LARGE SCALE GENOMIC DNA]</scope>
    <source>
        <strain evidence="14">DSM122</strain>
    </source>
</reference>
<dbReference type="NCBIfam" id="NF003652">
    <property type="entry name" value="PRK05286.2-5"/>
    <property type="match status" value="1"/>
</dbReference>
<feature type="binding site" evidence="11">
    <location>
        <position position="89"/>
    </location>
    <ligand>
        <name>FMN</name>
        <dbReference type="ChEBI" id="CHEBI:58210"/>
    </ligand>
</feature>
<evidence type="ECO:0000259" key="12">
    <source>
        <dbReference type="Pfam" id="PF01180"/>
    </source>
</evidence>
<comment type="function">
    <text evidence="1 11">Catalyzes the conversion of dihydroorotate to orotate with quinone as electron acceptor.</text>
</comment>
<dbReference type="eggNOG" id="COG0167">
    <property type="taxonomic scope" value="Bacteria"/>
</dbReference>
<evidence type="ECO:0000256" key="2">
    <source>
        <dbReference type="ARBA" id="ARBA00004370"/>
    </source>
</evidence>
<dbReference type="PANTHER" id="PTHR48109">
    <property type="entry name" value="DIHYDROOROTATE DEHYDROGENASE (QUINONE), MITOCHONDRIAL-RELATED"/>
    <property type="match status" value="1"/>
</dbReference>
<feature type="binding site" evidence="11">
    <location>
        <position position="142"/>
    </location>
    <ligand>
        <name>FMN</name>
        <dbReference type="ChEBI" id="CHEBI:58210"/>
    </ligand>
</feature>
<keyword evidence="7 11" id="KW-0665">Pyrimidine biosynthesis</keyword>
<dbReference type="HOGENOM" id="CLU_013640_0_0_5"/>
<comment type="similarity">
    <text evidence="4 11">Belongs to the dihydroorotate dehydrogenase family. Type 2 subfamily.</text>
</comment>
<dbReference type="PANTHER" id="PTHR48109:SF4">
    <property type="entry name" value="DIHYDROOROTATE DEHYDROGENASE (QUINONE), MITOCHONDRIAL"/>
    <property type="match status" value="1"/>
</dbReference>
<feature type="active site" description="Nucleophile" evidence="11">
    <location>
        <position position="176"/>
    </location>
</feature>
<organism evidence="13 14">
    <name type="scientific">Pararhodospirillum photometricum DSM 122</name>
    <dbReference type="NCBI Taxonomy" id="1150469"/>
    <lineage>
        <taxon>Bacteria</taxon>
        <taxon>Pseudomonadati</taxon>
        <taxon>Pseudomonadota</taxon>
        <taxon>Alphaproteobacteria</taxon>
        <taxon>Rhodospirillales</taxon>
        <taxon>Rhodospirillaceae</taxon>
        <taxon>Pararhodospirillum</taxon>
    </lineage>
</organism>
<feature type="binding site" evidence="11">
    <location>
        <position position="173"/>
    </location>
    <ligand>
        <name>substrate</name>
    </ligand>
</feature>
<dbReference type="InterPro" id="IPR013785">
    <property type="entry name" value="Aldolase_TIM"/>
</dbReference>
<dbReference type="InterPro" id="IPR005719">
    <property type="entry name" value="Dihydroorotate_DH_2"/>
</dbReference>
<evidence type="ECO:0000256" key="10">
    <source>
        <dbReference type="ARBA" id="ARBA00048639"/>
    </source>
</evidence>
<feature type="binding site" evidence="11">
    <location>
        <position position="178"/>
    </location>
    <ligand>
        <name>substrate</name>
    </ligand>
</feature>
<dbReference type="PROSITE" id="PS00912">
    <property type="entry name" value="DHODEHASE_2"/>
    <property type="match status" value="1"/>
</dbReference>
<dbReference type="AlphaFoldDB" id="H6SJK9"/>
<feature type="binding site" evidence="11">
    <location>
        <begin position="65"/>
        <end position="69"/>
    </location>
    <ligand>
        <name>FMN</name>
        <dbReference type="ChEBI" id="CHEBI:58210"/>
    </ligand>
</feature>
<evidence type="ECO:0000256" key="1">
    <source>
        <dbReference type="ARBA" id="ARBA00003125"/>
    </source>
</evidence>
<dbReference type="NCBIfam" id="NF003645">
    <property type="entry name" value="PRK05286.1-2"/>
    <property type="match status" value="1"/>
</dbReference>
<evidence type="ECO:0000313" key="14">
    <source>
        <dbReference type="Proteomes" id="UP000033220"/>
    </source>
</evidence>
<keyword evidence="11" id="KW-1003">Cell membrane</keyword>
<evidence type="ECO:0000256" key="8">
    <source>
        <dbReference type="ARBA" id="ARBA00023002"/>
    </source>
</evidence>